<keyword evidence="2" id="KW-0547">Nucleotide-binding</keyword>
<reference evidence="7" key="1">
    <citation type="journal article" date="2019" name="Int. J. Syst. Evol. Microbiol.">
        <title>The Global Catalogue of Microorganisms (GCM) 10K type strain sequencing project: providing services to taxonomists for standard genome sequencing and annotation.</title>
        <authorList>
            <consortium name="The Broad Institute Genomics Platform"/>
            <consortium name="The Broad Institute Genome Sequencing Center for Infectious Disease"/>
            <person name="Wu L."/>
            <person name="Ma J."/>
        </authorList>
    </citation>
    <scope>NUCLEOTIDE SEQUENCE [LARGE SCALE GENOMIC DNA]</scope>
    <source>
        <strain evidence="7">CGMCC 1.16444</strain>
    </source>
</reference>
<evidence type="ECO:0000259" key="5">
    <source>
        <dbReference type="PROSITE" id="PS50862"/>
    </source>
</evidence>
<proteinExistence type="predicted"/>
<comment type="caution">
    <text evidence="6">The sequence shown here is derived from an EMBL/GenBank/DDBJ whole genome shotgun (WGS) entry which is preliminary data.</text>
</comment>
<dbReference type="SUPFAM" id="SSF55681">
    <property type="entry name" value="Class II aaRS and biotin synthetases"/>
    <property type="match status" value="1"/>
</dbReference>
<dbReference type="RefSeq" id="WP_379769032.1">
    <property type="nucleotide sequence ID" value="NZ_JBHSJF010000001.1"/>
</dbReference>
<dbReference type="Proteomes" id="UP001595796">
    <property type="component" value="Unassembled WGS sequence"/>
</dbReference>
<dbReference type="InterPro" id="IPR006195">
    <property type="entry name" value="aa-tRNA-synth_II"/>
</dbReference>
<evidence type="ECO:0000313" key="7">
    <source>
        <dbReference type="Proteomes" id="UP001595796"/>
    </source>
</evidence>
<protein>
    <submittedName>
        <fullName evidence="6">EF-P lysine aminoacylase EpmA</fullName>
    </submittedName>
</protein>
<dbReference type="Pfam" id="PF00152">
    <property type="entry name" value="tRNA-synt_2"/>
    <property type="match status" value="1"/>
</dbReference>
<evidence type="ECO:0000313" key="6">
    <source>
        <dbReference type="EMBL" id="MFC5066583.1"/>
    </source>
</evidence>
<evidence type="ECO:0000256" key="3">
    <source>
        <dbReference type="ARBA" id="ARBA00022840"/>
    </source>
</evidence>
<feature type="domain" description="Aminoacyl-transfer RNA synthetases class-II family profile" evidence="5">
    <location>
        <begin position="25"/>
        <end position="383"/>
    </location>
</feature>
<evidence type="ECO:0000256" key="1">
    <source>
        <dbReference type="ARBA" id="ARBA00022598"/>
    </source>
</evidence>
<dbReference type="InterPro" id="IPR045864">
    <property type="entry name" value="aa-tRNA-synth_II/BPL/LPL"/>
</dbReference>
<name>A0ABV9YXP7_9HYPH</name>
<dbReference type="InterPro" id="IPR004364">
    <property type="entry name" value="Aa-tRNA-synt_II"/>
</dbReference>
<dbReference type="InterPro" id="IPR004525">
    <property type="entry name" value="EpmA"/>
</dbReference>
<dbReference type="EMBL" id="JBHSJF010000001">
    <property type="protein sequence ID" value="MFC5066583.1"/>
    <property type="molecule type" value="Genomic_DNA"/>
</dbReference>
<sequence>MTDASPWWDKGRHADRRPFLKERGRIKARLRAEFAADGFTEIEAGVLQTSPGNEAHLHGFATEIVDPGVFPFPSGERARPRSGPGEGQPGIDDVFSSPRPSPRWGEGEGRRPLYLHTSPEFAAKKLLAAGEEKIFDFARVFRNRERGALHHPEFTMLEWYRTGEPYEALFEDCAKIVRLAAETTGLSTFLFRDRVADALAEPERVTVADAFRHFAGIDLFTSIEASGATDRDHLAGSARAAGIRVADDDVWADIFSRVLVEKVEPHLGIGRPTILCEYPVAEAALARPLKFDPRVAERFELYICGVELANGFGELTDAGEQRRRFEVEMAEKERVYGEHYPIDEDFLAALFHMPEACGCALGFDRLVMLATGASRIEQVIWTPVP</sequence>
<keyword evidence="3" id="KW-0067">ATP-binding</keyword>
<evidence type="ECO:0000256" key="4">
    <source>
        <dbReference type="SAM" id="MobiDB-lite"/>
    </source>
</evidence>
<dbReference type="PANTHER" id="PTHR42918">
    <property type="entry name" value="LYSYL-TRNA SYNTHETASE"/>
    <property type="match status" value="1"/>
</dbReference>
<dbReference type="PROSITE" id="PS50862">
    <property type="entry name" value="AA_TRNA_LIGASE_II"/>
    <property type="match status" value="1"/>
</dbReference>
<dbReference type="Gene3D" id="3.30.930.10">
    <property type="entry name" value="Bira Bifunctional Protein, Domain 2"/>
    <property type="match status" value="1"/>
</dbReference>
<gene>
    <name evidence="6" type="primary">epmA</name>
    <name evidence="6" type="ORF">ACFPFW_00970</name>
</gene>
<keyword evidence="7" id="KW-1185">Reference proteome</keyword>
<keyword evidence="1" id="KW-0436">Ligase</keyword>
<feature type="region of interest" description="Disordered" evidence="4">
    <location>
        <begin position="71"/>
        <end position="111"/>
    </location>
</feature>
<dbReference type="PANTHER" id="PTHR42918:SF6">
    <property type="entry name" value="ELONGATION FACTOR P--(R)-BETA-LYSINE LIGASE"/>
    <property type="match status" value="1"/>
</dbReference>
<organism evidence="6 7">
    <name type="scientific">Flaviflagellibacter deserti</name>
    <dbReference type="NCBI Taxonomy" id="2267266"/>
    <lineage>
        <taxon>Bacteria</taxon>
        <taxon>Pseudomonadati</taxon>
        <taxon>Pseudomonadota</taxon>
        <taxon>Alphaproteobacteria</taxon>
        <taxon>Hyphomicrobiales</taxon>
        <taxon>Flaviflagellibacter</taxon>
    </lineage>
</organism>
<evidence type="ECO:0000256" key="2">
    <source>
        <dbReference type="ARBA" id="ARBA00022741"/>
    </source>
</evidence>
<accession>A0ABV9YXP7</accession>
<dbReference type="NCBIfam" id="TIGR00462">
    <property type="entry name" value="genX"/>
    <property type="match status" value="1"/>
</dbReference>